<proteinExistence type="predicted"/>
<evidence type="ECO:0000313" key="2">
    <source>
        <dbReference type="EMBL" id="TYG88807.1"/>
    </source>
</evidence>
<feature type="region of interest" description="Disordered" evidence="1">
    <location>
        <begin position="69"/>
        <end position="120"/>
    </location>
</feature>
<dbReference type="AlphaFoldDB" id="A0A5D2E6C9"/>
<gene>
    <name evidence="2" type="ORF">ES288_A12G050600v1</name>
</gene>
<organism evidence="2 3">
    <name type="scientific">Gossypium darwinii</name>
    <name type="common">Darwin's cotton</name>
    <name type="synonym">Gossypium barbadense var. darwinii</name>
    <dbReference type="NCBI Taxonomy" id="34276"/>
    <lineage>
        <taxon>Eukaryota</taxon>
        <taxon>Viridiplantae</taxon>
        <taxon>Streptophyta</taxon>
        <taxon>Embryophyta</taxon>
        <taxon>Tracheophyta</taxon>
        <taxon>Spermatophyta</taxon>
        <taxon>Magnoliopsida</taxon>
        <taxon>eudicotyledons</taxon>
        <taxon>Gunneridae</taxon>
        <taxon>Pentapetalae</taxon>
        <taxon>rosids</taxon>
        <taxon>malvids</taxon>
        <taxon>Malvales</taxon>
        <taxon>Malvaceae</taxon>
        <taxon>Malvoideae</taxon>
        <taxon>Gossypium</taxon>
    </lineage>
</organism>
<keyword evidence="3" id="KW-1185">Reference proteome</keyword>
<dbReference type="EMBL" id="CM017699">
    <property type="protein sequence ID" value="TYG88807.1"/>
    <property type="molecule type" value="Genomic_DNA"/>
</dbReference>
<protein>
    <submittedName>
        <fullName evidence="2">Uncharacterized protein</fullName>
    </submittedName>
</protein>
<evidence type="ECO:0000256" key="1">
    <source>
        <dbReference type="SAM" id="MobiDB-lite"/>
    </source>
</evidence>
<feature type="compositionally biased region" description="Basic and acidic residues" evidence="1">
    <location>
        <begin position="77"/>
        <end position="96"/>
    </location>
</feature>
<accession>A0A5D2E6C9</accession>
<name>A0A5D2E6C9_GOSDA</name>
<reference evidence="2 3" key="1">
    <citation type="submission" date="2019-06" db="EMBL/GenBank/DDBJ databases">
        <title>WGS assembly of Gossypium darwinii.</title>
        <authorList>
            <person name="Chen Z.J."/>
            <person name="Sreedasyam A."/>
            <person name="Ando A."/>
            <person name="Song Q."/>
            <person name="De L."/>
            <person name="Hulse-Kemp A."/>
            <person name="Ding M."/>
            <person name="Ye W."/>
            <person name="Kirkbride R."/>
            <person name="Jenkins J."/>
            <person name="Plott C."/>
            <person name="Lovell J."/>
            <person name="Lin Y.-M."/>
            <person name="Vaughn R."/>
            <person name="Liu B."/>
            <person name="Li W."/>
            <person name="Simpson S."/>
            <person name="Scheffler B."/>
            <person name="Saski C."/>
            <person name="Grover C."/>
            <person name="Hu G."/>
            <person name="Conover J."/>
            <person name="Carlson J."/>
            <person name="Shu S."/>
            <person name="Boston L."/>
            <person name="Williams M."/>
            <person name="Peterson D."/>
            <person name="Mcgee K."/>
            <person name="Jones D."/>
            <person name="Wendel J."/>
            <person name="Stelly D."/>
            <person name="Grimwood J."/>
            <person name="Schmutz J."/>
        </authorList>
    </citation>
    <scope>NUCLEOTIDE SEQUENCE [LARGE SCALE GENOMIC DNA]</scope>
    <source>
        <strain evidence="2">1808015.09</strain>
    </source>
</reference>
<evidence type="ECO:0000313" key="3">
    <source>
        <dbReference type="Proteomes" id="UP000323506"/>
    </source>
</evidence>
<dbReference type="Proteomes" id="UP000323506">
    <property type="component" value="Chromosome A12"/>
</dbReference>
<sequence>MNNKLLRGENGSETKQIKVHGSKLEFTKKEHKLLLPPFLYSAEGTLSNPSRRRRGQWPALREKDSLVPFQVNPKGHVPKEVREPSPFNKKETKERIPTPFSAPTTEEKSPTVKPRAFPVTDVGGWGLAREEVEQRAWRPRLRE</sequence>